<keyword evidence="2" id="KW-0808">Transferase</keyword>
<comment type="caution">
    <text evidence="2">The sequence shown here is derived from an EMBL/GenBank/DDBJ whole genome shotgun (WGS) entry which is preliminary data.</text>
</comment>
<feature type="domain" description="Aminoglycoside phosphotransferase" evidence="1">
    <location>
        <begin position="59"/>
        <end position="207"/>
    </location>
</feature>
<evidence type="ECO:0000313" key="2">
    <source>
        <dbReference type="EMBL" id="RJL21203.1"/>
    </source>
</evidence>
<dbReference type="GO" id="GO:0016740">
    <property type="term" value="F:transferase activity"/>
    <property type="evidence" value="ECO:0007669"/>
    <property type="project" value="UniProtKB-KW"/>
</dbReference>
<evidence type="ECO:0000313" key="3">
    <source>
        <dbReference type="Proteomes" id="UP000265768"/>
    </source>
</evidence>
<organism evidence="2 3">
    <name type="scientific">Bailinhaonella thermotolerans</name>
    <dbReference type="NCBI Taxonomy" id="1070861"/>
    <lineage>
        <taxon>Bacteria</taxon>
        <taxon>Bacillati</taxon>
        <taxon>Actinomycetota</taxon>
        <taxon>Actinomycetes</taxon>
        <taxon>Streptosporangiales</taxon>
        <taxon>Streptosporangiaceae</taxon>
        <taxon>Bailinhaonella</taxon>
    </lineage>
</organism>
<dbReference type="Proteomes" id="UP000265768">
    <property type="component" value="Unassembled WGS sequence"/>
</dbReference>
<dbReference type="SUPFAM" id="SSF56112">
    <property type="entry name" value="Protein kinase-like (PK-like)"/>
    <property type="match status" value="1"/>
</dbReference>
<sequence length="277" mass="30144">MFDDLTRDRAALPAPVLRAIEARTGPVVRTIPALVGDQADVAATLVTAEGKVFVKAAPIRRAAVRGLRREALLAPRLTGLAPRLRWTLEGEGWLVLGWEHIEGRHADYGPGSADLEILAALLGALASTPCPSELRRTIRPPWLATARDPSPARLLHADLNSTNVLITKSGRAYLVDWANAARGPAWMETALLPPWLLRAGHTPASAEGWLSQIPAWRHAEPEILDTFAVTLAARWQARSVNSGAPWIAERADLSLRWADHRLTRRPPTLAPGVPNAR</sequence>
<gene>
    <name evidence="2" type="ORF">D5H75_37690</name>
</gene>
<dbReference type="Gene3D" id="3.90.1200.10">
    <property type="match status" value="1"/>
</dbReference>
<dbReference type="InterPro" id="IPR002575">
    <property type="entry name" value="Aminoglycoside_PTrfase"/>
</dbReference>
<dbReference type="AlphaFoldDB" id="A0A3A3ZZJ1"/>
<dbReference type="Pfam" id="PF01636">
    <property type="entry name" value="APH"/>
    <property type="match status" value="1"/>
</dbReference>
<protein>
    <submittedName>
        <fullName evidence="2">Aminoglycoside phosphotransferase</fullName>
    </submittedName>
</protein>
<keyword evidence="3" id="KW-1185">Reference proteome</keyword>
<name>A0A3A3ZZJ1_9ACTN</name>
<reference evidence="2 3" key="1">
    <citation type="submission" date="2018-09" db="EMBL/GenBank/DDBJ databases">
        <title>YIM 75507 draft genome.</title>
        <authorList>
            <person name="Tang S."/>
            <person name="Feng Y."/>
        </authorList>
    </citation>
    <scope>NUCLEOTIDE SEQUENCE [LARGE SCALE GENOMIC DNA]</scope>
    <source>
        <strain evidence="2 3">YIM 75507</strain>
    </source>
</reference>
<dbReference type="InterPro" id="IPR011009">
    <property type="entry name" value="Kinase-like_dom_sf"/>
</dbReference>
<dbReference type="EMBL" id="QZEY01000026">
    <property type="protein sequence ID" value="RJL21203.1"/>
    <property type="molecule type" value="Genomic_DNA"/>
</dbReference>
<dbReference type="OrthoDB" id="2570531at2"/>
<dbReference type="RefSeq" id="WP_119931413.1">
    <property type="nucleotide sequence ID" value="NZ_QZEY01000026.1"/>
</dbReference>
<accession>A0A3A3ZZJ1</accession>
<proteinExistence type="predicted"/>
<evidence type="ECO:0000259" key="1">
    <source>
        <dbReference type="Pfam" id="PF01636"/>
    </source>
</evidence>